<dbReference type="EMBL" id="CAJOBH010053713">
    <property type="protein sequence ID" value="CAF4390949.1"/>
    <property type="molecule type" value="Genomic_DNA"/>
</dbReference>
<accession>A0A8S2XXD8</accession>
<gene>
    <name evidence="1" type="ORF">BYL167_LOCUS31144</name>
    <name evidence="2" type="ORF">GIL414_LOCUS35657</name>
</gene>
<feature type="non-terminal residue" evidence="2">
    <location>
        <position position="50"/>
    </location>
</feature>
<proteinExistence type="predicted"/>
<reference evidence="2" key="1">
    <citation type="submission" date="2021-02" db="EMBL/GenBank/DDBJ databases">
        <authorList>
            <person name="Nowell W R."/>
        </authorList>
    </citation>
    <scope>NUCLEOTIDE SEQUENCE</scope>
</reference>
<comment type="caution">
    <text evidence="2">The sequence shown here is derived from an EMBL/GenBank/DDBJ whole genome shotgun (WGS) entry which is preliminary data.</text>
</comment>
<dbReference type="EMBL" id="CAJOBJ010086295">
    <property type="protein sequence ID" value="CAF4521922.1"/>
    <property type="molecule type" value="Genomic_DNA"/>
</dbReference>
<dbReference type="Proteomes" id="UP000681967">
    <property type="component" value="Unassembled WGS sequence"/>
</dbReference>
<evidence type="ECO:0000313" key="3">
    <source>
        <dbReference type="Proteomes" id="UP000681720"/>
    </source>
</evidence>
<sequence length="50" mass="5854">MKFDIGNNSIQSEYQVLFNYLQVSNCTNTTINQCIYLSCIQNDPWNYTLP</sequence>
<evidence type="ECO:0000313" key="1">
    <source>
        <dbReference type="EMBL" id="CAF4390949.1"/>
    </source>
</evidence>
<name>A0A8S2XXD8_9BILA</name>
<dbReference type="AlphaFoldDB" id="A0A8S2XXD8"/>
<dbReference type="Proteomes" id="UP000681720">
    <property type="component" value="Unassembled WGS sequence"/>
</dbReference>
<evidence type="ECO:0000313" key="2">
    <source>
        <dbReference type="EMBL" id="CAF4521922.1"/>
    </source>
</evidence>
<protein>
    <submittedName>
        <fullName evidence="2">Uncharacterized protein</fullName>
    </submittedName>
</protein>
<organism evidence="2 3">
    <name type="scientific">Rotaria magnacalcarata</name>
    <dbReference type="NCBI Taxonomy" id="392030"/>
    <lineage>
        <taxon>Eukaryota</taxon>
        <taxon>Metazoa</taxon>
        <taxon>Spiralia</taxon>
        <taxon>Gnathifera</taxon>
        <taxon>Rotifera</taxon>
        <taxon>Eurotatoria</taxon>
        <taxon>Bdelloidea</taxon>
        <taxon>Philodinida</taxon>
        <taxon>Philodinidae</taxon>
        <taxon>Rotaria</taxon>
    </lineage>
</organism>